<dbReference type="EMBL" id="VWSF01000007">
    <property type="protein sequence ID" value="KAA5546540.1"/>
    <property type="molecule type" value="Genomic_DNA"/>
</dbReference>
<comment type="caution">
    <text evidence="2">The sequence shown here is derived from an EMBL/GenBank/DDBJ whole genome shotgun (WGS) entry which is preliminary data.</text>
</comment>
<evidence type="ECO:0000256" key="1">
    <source>
        <dbReference type="SAM" id="MobiDB-lite"/>
    </source>
</evidence>
<dbReference type="AlphaFoldDB" id="A0A5M6DK10"/>
<feature type="compositionally biased region" description="Polar residues" evidence="1">
    <location>
        <begin position="82"/>
        <end position="94"/>
    </location>
</feature>
<accession>A0A5M6DK10</accession>
<feature type="compositionally biased region" description="Acidic residues" evidence="1">
    <location>
        <begin position="99"/>
        <end position="154"/>
    </location>
</feature>
<gene>
    <name evidence="2" type="ORF">F0145_11695</name>
</gene>
<feature type="compositionally biased region" description="Basic and acidic residues" evidence="1">
    <location>
        <begin position="1"/>
        <end position="13"/>
    </location>
</feature>
<feature type="compositionally biased region" description="Basic and acidic residues" evidence="1">
    <location>
        <begin position="35"/>
        <end position="50"/>
    </location>
</feature>
<proteinExistence type="predicted"/>
<reference evidence="2 3" key="1">
    <citation type="submission" date="2019-09" db="EMBL/GenBank/DDBJ databases">
        <title>Genome sequence and assembly of Adhaeribacter sp.</title>
        <authorList>
            <person name="Chhetri G."/>
        </authorList>
    </citation>
    <scope>NUCLEOTIDE SEQUENCE [LARGE SCALE GENOMIC DNA]</scope>
    <source>
        <strain evidence="2 3">DK36</strain>
    </source>
</reference>
<evidence type="ECO:0000313" key="3">
    <source>
        <dbReference type="Proteomes" id="UP000323426"/>
    </source>
</evidence>
<organism evidence="2 3">
    <name type="scientific">Adhaeribacter rhizoryzae</name>
    <dbReference type="NCBI Taxonomy" id="2607907"/>
    <lineage>
        <taxon>Bacteria</taxon>
        <taxon>Pseudomonadati</taxon>
        <taxon>Bacteroidota</taxon>
        <taxon>Cytophagia</taxon>
        <taxon>Cytophagales</taxon>
        <taxon>Hymenobacteraceae</taxon>
        <taxon>Adhaeribacter</taxon>
    </lineage>
</organism>
<protein>
    <submittedName>
        <fullName evidence="2">Uncharacterized protein</fullName>
    </submittedName>
</protein>
<keyword evidence="3" id="KW-1185">Reference proteome</keyword>
<dbReference type="Proteomes" id="UP000323426">
    <property type="component" value="Unassembled WGS sequence"/>
</dbReference>
<evidence type="ECO:0000313" key="2">
    <source>
        <dbReference type="EMBL" id="KAA5546540.1"/>
    </source>
</evidence>
<dbReference type="RefSeq" id="WP_150088588.1">
    <property type="nucleotide sequence ID" value="NZ_VWSF01000007.1"/>
</dbReference>
<sequence>MAPVKNSERRVRVIESNTDYEEMQAGHIIPGADPPKNDHARGGFGDRDGRNGFGTDTGDGATAISINEDTVDPNVHTDGIPVSSQLNGRSSINSKLGADEDDLDEEDDLDDVDIDDVGDDDIDDTDFDDTDFDDDLDDDDLDLDEDLDEDDDDI</sequence>
<name>A0A5M6DK10_9BACT</name>
<feature type="region of interest" description="Disordered" evidence="1">
    <location>
        <begin position="1"/>
        <end position="154"/>
    </location>
</feature>